<dbReference type="AlphaFoldDB" id="A0A1I7AB10"/>
<accession>A0A1I7AB10</accession>
<dbReference type="EMBL" id="FPAT01000006">
    <property type="protein sequence ID" value="SFT72133.1"/>
    <property type="molecule type" value="Genomic_DNA"/>
</dbReference>
<reference evidence="2" key="1">
    <citation type="submission" date="2016-10" db="EMBL/GenBank/DDBJ databases">
        <authorList>
            <person name="Varghese N."/>
            <person name="Submissions S."/>
        </authorList>
    </citation>
    <scope>NUCLEOTIDE SEQUENCE [LARGE SCALE GENOMIC DNA]</scope>
    <source>
        <strain evidence="2">DSM 45501</strain>
    </source>
</reference>
<dbReference type="STRING" id="995060.SAMN04487904_106217"/>
<evidence type="ECO:0000313" key="1">
    <source>
        <dbReference type="EMBL" id="SFT72133.1"/>
    </source>
</evidence>
<keyword evidence="2" id="KW-1185">Reference proteome</keyword>
<dbReference type="RefSeq" id="WP_092978186.1">
    <property type="nucleotide sequence ID" value="NZ_FPAT01000006.1"/>
</dbReference>
<protein>
    <submittedName>
        <fullName evidence="1">Uncharacterized protein</fullName>
    </submittedName>
</protein>
<evidence type="ECO:0000313" key="2">
    <source>
        <dbReference type="Proteomes" id="UP000199165"/>
    </source>
</evidence>
<name>A0A1I7AB10_9ACTN</name>
<sequence>MRTNVRIDSAARETLARIAERDYGGASLDETVARPAFEHESFAAPARLSDEELRGYQDEQHALAETDVTVSDVHESE</sequence>
<gene>
    <name evidence="1" type="ORF">SAMN04487904_106217</name>
</gene>
<dbReference type="Proteomes" id="UP000199165">
    <property type="component" value="Unassembled WGS sequence"/>
</dbReference>
<organism evidence="1 2">
    <name type="scientific">Actinopolyspora righensis</name>
    <dbReference type="NCBI Taxonomy" id="995060"/>
    <lineage>
        <taxon>Bacteria</taxon>
        <taxon>Bacillati</taxon>
        <taxon>Actinomycetota</taxon>
        <taxon>Actinomycetes</taxon>
        <taxon>Actinopolysporales</taxon>
        <taxon>Actinopolysporaceae</taxon>
        <taxon>Actinopolyspora</taxon>
        <taxon>Actinopolyspora alba group</taxon>
    </lineage>
</organism>
<proteinExistence type="predicted"/>